<dbReference type="RefSeq" id="WP_117532365.1">
    <property type="nucleotide sequence ID" value="NZ_QUSM01000004.1"/>
</dbReference>
<sequence length="414" mass="46700">MKLKKIILSLILISIMCITLCTPNITMAKTQMNGKKDIDVKIENLNPLGITKYSFVILTVLDKESGNVIPNLGKFKIKGYDSRGGSSFASLTTNNYGECYWMPTPNMGDGVITYLEIDFDGNDEYNSFKLDKTEWYTFKDQSYETKNVKVDAEIQDDNDTAVFSFKDDDNNPIEKYITFCGYTGGDSDYKVDENGIVKIKDKNLFNNRLKLSLYSQVINDKYYVASGSGSRYYYIIKLEIENSDVKKGEGFKGQIKDADNNLAVKNKCIALKLSDGTVKDVNEDGSYTLSSKETLSCDSFTLFIKDTKLEIPLYPDYPEIGVEELTILGNNSTFEIKKEETIPSDDEKEDNSHKTKPVKDNTSDKENKPHIKKTSTDVKSPNTYDNTNLTLISLVFLISVLGVLFSVRKIVKIK</sequence>
<keyword evidence="2" id="KW-1133">Transmembrane helix</keyword>
<organism evidence="4 5">
    <name type="scientific">Anaerofustis stercorihominis</name>
    <dbReference type="NCBI Taxonomy" id="214853"/>
    <lineage>
        <taxon>Bacteria</taxon>
        <taxon>Bacillati</taxon>
        <taxon>Bacillota</taxon>
        <taxon>Clostridia</taxon>
        <taxon>Eubacteriales</taxon>
        <taxon>Eubacteriaceae</taxon>
        <taxon>Anaerofustis</taxon>
    </lineage>
</organism>
<evidence type="ECO:0000313" key="5">
    <source>
        <dbReference type="Proteomes" id="UP000261212"/>
    </source>
</evidence>
<feature type="chain" id="PRO_5017678704" description="Carboxypeptidase regulatory-like domain-containing protein" evidence="3">
    <location>
        <begin position="29"/>
        <end position="414"/>
    </location>
</feature>
<dbReference type="AlphaFoldDB" id="A0A3E3DWS1"/>
<reference evidence="4 5" key="1">
    <citation type="submission" date="2018-08" db="EMBL/GenBank/DDBJ databases">
        <title>A genome reference for cultivated species of the human gut microbiota.</title>
        <authorList>
            <person name="Zou Y."/>
            <person name="Xue W."/>
            <person name="Luo G."/>
        </authorList>
    </citation>
    <scope>NUCLEOTIDE SEQUENCE [LARGE SCALE GENOMIC DNA]</scope>
    <source>
        <strain evidence="4 5">AM25-6</strain>
    </source>
</reference>
<name>A0A3E3DWS1_9FIRM</name>
<keyword evidence="2" id="KW-0472">Membrane</keyword>
<feature type="region of interest" description="Disordered" evidence="1">
    <location>
        <begin position="339"/>
        <end position="379"/>
    </location>
</feature>
<keyword evidence="3" id="KW-0732">Signal</keyword>
<gene>
    <name evidence="4" type="ORF">DW687_08090</name>
</gene>
<evidence type="ECO:0000256" key="1">
    <source>
        <dbReference type="SAM" id="MobiDB-lite"/>
    </source>
</evidence>
<dbReference type="EMBL" id="QUSM01000004">
    <property type="protein sequence ID" value="RGD73734.1"/>
    <property type="molecule type" value="Genomic_DNA"/>
</dbReference>
<comment type="caution">
    <text evidence="4">The sequence shown here is derived from an EMBL/GenBank/DDBJ whole genome shotgun (WGS) entry which is preliminary data.</text>
</comment>
<feature type="compositionally biased region" description="Basic and acidic residues" evidence="1">
    <location>
        <begin position="350"/>
        <end position="369"/>
    </location>
</feature>
<evidence type="ECO:0000256" key="3">
    <source>
        <dbReference type="SAM" id="SignalP"/>
    </source>
</evidence>
<protein>
    <recommendedName>
        <fullName evidence="6">Carboxypeptidase regulatory-like domain-containing protein</fullName>
    </recommendedName>
</protein>
<accession>A0A3E3DWS1</accession>
<keyword evidence="2" id="KW-0812">Transmembrane</keyword>
<evidence type="ECO:0000313" key="4">
    <source>
        <dbReference type="EMBL" id="RGD73734.1"/>
    </source>
</evidence>
<proteinExistence type="predicted"/>
<dbReference type="Proteomes" id="UP000261212">
    <property type="component" value="Unassembled WGS sequence"/>
</dbReference>
<evidence type="ECO:0000256" key="2">
    <source>
        <dbReference type="SAM" id="Phobius"/>
    </source>
</evidence>
<feature type="signal peptide" evidence="3">
    <location>
        <begin position="1"/>
        <end position="28"/>
    </location>
</feature>
<feature type="transmembrane region" description="Helical" evidence="2">
    <location>
        <begin position="389"/>
        <end position="407"/>
    </location>
</feature>
<evidence type="ECO:0008006" key="6">
    <source>
        <dbReference type="Google" id="ProtNLM"/>
    </source>
</evidence>